<dbReference type="AlphaFoldDB" id="A0A316WQJ6"/>
<protein>
    <submittedName>
        <fullName evidence="1">Enoyl-CoA hydratase</fullName>
    </submittedName>
</protein>
<name>A0A316WQJ6_9FLAO</name>
<sequence length="120" mass="14115">MLTSEDIFKLIKKERNFLGNIDQYKIKISNSDNFDRDNLIGVYKIRQYNATRNGNDNLSQEIGSLILSLENYSNSKLRFVSLLGKKYYGMFFLSENWDKVIGYLEREIDENEFTSMDSID</sequence>
<keyword evidence="2" id="KW-1185">Reference proteome</keyword>
<dbReference type="RefSeq" id="WP_109714274.1">
    <property type="nucleotide sequence ID" value="NZ_PPED02000007.1"/>
</dbReference>
<accession>A0A316WQJ6</accession>
<evidence type="ECO:0000313" key="2">
    <source>
        <dbReference type="Proteomes" id="UP000236594"/>
    </source>
</evidence>
<evidence type="ECO:0000313" key="1">
    <source>
        <dbReference type="EMBL" id="PWN63684.1"/>
    </source>
</evidence>
<dbReference type="OrthoDB" id="1272455at2"/>
<reference evidence="1 2" key="1">
    <citation type="submission" date="2018-04" db="EMBL/GenBank/DDBJ databases">
        <title>Draft Genome Sequence of Phosphate-Solubilizing Chryseobacterium sp. ISE14 that is a Biocontrol and Plant Growth-Promoting Rhizobacterium Isolated from Cucumber.</title>
        <authorList>
            <person name="Jeong J.-J."/>
            <person name="Sang M.K."/>
            <person name="Choi I.-G."/>
            <person name="Kim K.D."/>
        </authorList>
    </citation>
    <scope>NUCLEOTIDE SEQUENCE [LARGE SCALE GENOMIC DNA]</scope>
    <source>
        <strain evidence="1 2">ISE14</strain>
    </source>
</reference>
<organism evidence="1 2">
    <name type="scientific">Chryseobacterium phosphatilyticum</name>
    <dbReference type="NCBI Taxonomy" id="475075"/>
    <lineage>
        <taxon>Bacteria</taxon>
        <taxon>Pseudomonadati</taxon>
        <taxon>Bacteroidota</taxon>
        <taxon>Flavobacteriia</taxon>
        <taxon>Flavobacteriales</taxon>
        <taxon>Weeksellaceae</taxon>
        <taxon>Chryseobacterium group</taxon>
        <taxon>Chryseobacterium</taxon>
    </lineage>
</organism>
<dbReference type="Proteomes" id="UP000236594">
    <property type="component" value="Unassembled WGS sequence"/>
</dbReference>
<comment type="caution">
    <text evidence="1">The sequence shown here is derived from an EMBL/GenBank/DDBJ whole genome shotgun (WGS) entry which is preliminary data.</text>
</comment>
<gene>
    <name evidence="1" type="ORF">C1631_021370</name>
</gene>
<dbReference type="EMBL" id="PPED02000007">
    <property type="protein sequence ID" value="PWN63684.1"/>
    <property type="molecule type" value="Genomic_DNA"/>
</dbReference>
<proteinExistence type="predicted"/>